<evidence type="ECO:0000256" key="1">
    <source>
        <dbReference type="SAM" id="MobiDB-lite"/>
    </source>
</evidence>
<accession>A0A059F9I2</accession>
<dbReference type="EMBL" id="ARYI01000019">
    <property type="protein sequence ID" value="KCZ87262.1"/>
    <property type="molecule type" value="Genomic_DNA"/>
</dbReference>
<feature type="non-terminal residue" evidence="2">
    <location>
        <position position="1"/>
    </location>
</feature>
<feature type="region of interest" description="Disordered" evidence="1">
    <location>
        <begin position="1"/>
        <end position="35"/>
    </location>
</feature>
<organism evidence="2 3">
    <name type="scientific">Hyphomonas hirschiana VP5</name>
    <dbReference type="NCBI Taxonomy" id="1280951"/>
    <lineage>
        <taxon>Bacteria</taxon>
        <taxon>Pseudomonadati</taxon>
        <taxon>Pseudomonadota</taxon>
        <taxon>Alphaproteobacteria</taxon>
        <taxon>Hyphomonadales</taxon>
        <taxon>Hyphomonadaceae</taxon>
        <taxon>Hyphomonas</taxon>
    </lineage>
</organism>
<keyword evidence="3" id="KW-1185">Reference proteome</keyword>
<reference evidence="2 3" key="1">
    <citation type="submission" date="2013-04" db="EMBL/GenBank/DDBJ databases">
        <title>Hyphomonas hirschiana VP5 Genome Sequencing.</title>
        <authorList>
            <person name="Lai Q."/>
            <person name="Shao Z."/>
        </authorList>
    </citation>
    <scope>NUCLEOTIDE SEQUENCE [LARGE SCALE GENOMIC DNA]</scope>
    <source>
        <strain evidence="2 3">VP5</strain>
    </source>
</reference>
<protein>
    <submittedName>
        <fullName evidence="2">Uncharacterized protein</fullName>
    </submittedName>
</protein>
<proteinExistence type="predicted"/>
<dbReference type="Proteomes" id="UP000025061">
    <property type="component" value="Unassembled WGS sequence"/>
</dbReference>
<name>A0A059F9I2_9PROT</name>
<dbReference type="AlphaFoldDB" id="A0A059F9I2"/>
<gene>
    <name evidence="2" type="ORF">HHI_16005</name>
</gene>
<evidence type="ECO:0000313" key="2">
    <source>
        <dbReference type="EMBL" id="KCZ87262.1"/>
    </source>
</evidence>
<sequence length="104" mass="10874">FALQTPGAGHRAAMGGEGCGSEDKARPIQHPPIPPPVIPEFAEQMSGTQKAQQYQVLPGSRSSPMAKPGGRAMSFRKELIRPSPPTGILPHILLTGAAPVPFGL</sequence>
<comment type="caution">
    <text evidence="2">The sequence shown here is derived from an EMBL/GenBank/DDBJ whole genome shotgun (WGS) entry which is preliminary data.</text>
</comment>
<evidence type="ECO:0000313" key="3">
    <source>
        <dbReference type="Proteomes" id="UP000025061"/>
    </source>
</evidence>